<proteinExistence type="predicted"/>
<dbReference type="PANTHER" id="PTHR48098">
    <property type="entry name" value="ENTEROCHELIN ESTERASE-RELATED"/>
    <property type="match status" value="1"/>
</dbReference>
<dbReference type="SUPFAM" id="SSF53474">
    <property type="entry name" value="alpha/beta-Hydrolases"/>
    <property type="match status" value="1"/>
</dbReference>
<dbReference type="Pfam" id="PF00756">
    <property type="entry name" value="Esterase"/>
    <property type="match status" value="1"/>
</dbReference>
<dbReference type="AlphaFoldDB" id="A0A0R1WJN7"/>
<gene>
    <name evidence="1" type="ORF">FD31_GL001882</name>
</gene>
<evidence type="ECO:0000313" key="1">
    <source>
        <dbReference type="EMBL" id="KRM18080.1"/>
    </source>
</evidence>
<dbReference type="Gene3D" id="3.40.50.1820">
    <property type="entry name" value="alpha/beta hydrolase"/>
    <property type="match status" value="1"/>
</dbReference>
<dbReference type="GO" id="GO:0016747">
    <property type="term" value="F:acyltransferase activity, transferring groups other than amino-acyl groups"/>
    <property type="evidence" value="ECO:0007669"/>
    <property type="project" value="TreeGrafter"/>
</dbReference>
<reference evidence="1 2" key="1">
    <citation type="journal article" date="2015" name="Genome Announc.">
        <title>Expanding the biotechnology potential of lactobacilli through comparative genomics of 213 strains and associated genera.</title>
        <authorList>
            <person name="Sun Z."/>
            <person name="Harris H.M."/>
            <person name="McCann A."/>
            <person name="Guo C."/>
            <person name="Argimon S."/>
            <person name="Zhang W."/>
            <person name="Yang X."/>
            <person name="Jeffery I.B."/>
            <person name="Cooney J.C."/>
            <person name="Kagawa T.F."/>
            <person name="Liu W."/>
            <person name="Song Y."/>
            <person name="Salvetti E."/>
            <person name="Wrobel A."/>
            <person name="Rasinkangas P."/>
            <person name="Parkhill J."/>
            <person name="Rea M.C."/>
            <person name="O'Sullivan O."/>
            <person name="Ritari J."/>
            <person name="Douillard F.P."/>
            <person name="Paul Ross R."/>
            <person name="Yang R."/>
            <person name="Briner A.E."/>
            <person name="Felis G.E."/>
            <person name="de Vos W.M."/>
            <person name="Barrangou R."/>
            <person name="Klaenhammer T.R."/>
            <person name="Caufield P.W."/>
            <person name="Cui Y."/>
            <person name="Zhang H."/>
            <person name="O'Toole P.W."/>
        </authorList>
    </citation>
    <scope>NUCLEOTIDE SEQUENCE [LARGE SCALE GENOMIC DNA]</scope>
    <source>
        <strain evidence="1 2">DSM 16982</strain>
    </source>
</reference>
<dbReference type="PANTHER" id="PTHR48098:SF1">
    <property type="entry name" value="DIACYLGLYCEROL ACYLTRANSFERASE_MYCOLYLTRANSFERASE AG85A"/>
    <property type="match status" value="1"/>
</dbReference>
<protein>
    <submittedName>
        <fullName evidence="1">Tributyrin esterase</fullName>
    </submittedName>
</protein>
<sequence>MEEQKMAHIQLNYFSNALIKDCQMDVLLPQMTADHPDWDEAKLTDIPVLYLLHGMSDDNTSWLRKTRLERLVKNIPIAVIMPNADLSWYANTNYGLNYYDAIAIELPQIVHEFFPQISTKREKNFIMGASMGGYGAYKIALSTNHFSYAAALSGAFNPSGSNTTLESFRSQNYWDGVINQRSDFENSPENLLHVVQQKLALNESMPKLYAWCGKQDFLFQDNQNFVNDLTNLKISVDGEFTNGKHDWYYWDKFLENVLEWLPIGYVPEERLC</sequence>
<organism evidence="1 2">
    <name type="scientific">Companilactobacillus nantensis DSM 16982</name>
    <dbReference type="NCBI Taxonomy" id="1423774"/>
    <lineage>
        <taxon>Bacteria</taxon>
        <taxon>Bacillati</taxon>
        <taxon>Bacillota</taxon>
        <taxon>Bacilli</taxon>
        <taxon>Lactobacillales</taxon>
        <taxon>Lactobacillaceae</taxon>
        <taxon>Companilactobacillus</taxon>
    </lineage>
</organism>
<dbReference type="STRING" id="1423774.FD31_GL001882"/>
<comment type="caution">
    <text evidence="1">The sequence shown here is derived from an EMBL/GenBank/DDBJ whole genome shotgun (WGS) entry which is preliminary data.</text>
</comment>
<dbReference type="Proteomes" id="UP000051302">
    <property type="component" value="Unassembled WGS sequence"/>
</dbReference>
<dbReference type="EMBL" id="AZFV01000004">
    <property type="protein sequence ID" value="KRM18080.1"/>
    <property type="molecule type" value="Genomic_DNA"/>
</dbReference>
<dbReference type="InterPro" id="IPR029058">
    <property type="entry name" value="AB_hydrolase_fold"/>
</dbReference>
<dbReference type="InterPro" id="IPR000801">
    <property type="entry name" value="Esterase-like"/>
</dbReference>
<accession>A0A0R1WJN7</accession>
<dbReference type="PATRIC" id="fig|1423774.3.peg.1956"/>
<evidence type="ECO:0000313" key="2">
    <source>
        <dbReference type="Proteomes" id="UP000051302"/>
    </source>
</evidence>
<keyword evidence="2" id="KW-1185">Reference proteome</keyword>
<name>A0A0R1WJN7_9LACO</name>
<dbReference type="InterPro" id="IPR050583">
    <property type="entry name" value="Mycobacterial_A85_antigen"/>
</dbReference>